<dbReference type="InterPro" id="IPR043129">
    <property type="entry name" value="ATPase_NBD"/>
</dbReference>
<gene>
    <name evidence="3" type="ORF">GY22_05515</name>
</gene>
<organism evidence="3 4">
    <name type="scientific">Kocuria rosea subsp. polaris</name>
    <dbReference type="NCBI Taxonomy" id="136273"/>
    <lineage>
        <taxon>Bacteria</taxon>
        <taxon>Bacillati</taxon>
        <taxon>Actinomycetota</taxon>
        <taxon>Actinomycetes</taxon>
        <taxon>Micrococcales</taxon>
        <taxon>Micrococcaceae</taxon>
        <taxon>Kocuria</taxon>
    </lineage>
</organism>
<dbReference type="GO" id="GO:0002949">
    <property type="term" value="P:tRNA threonylcarbamoyladenosine modification"/>
    <property type="evidence" value="ECO:0007669"/>
    <property type="project" value="InterPro"/>
</dbReference>
<dbReference type="AlphaFoldDB" id="A0A0A6VUZ5"/>
<accession>A0A0A6VUZ5</accession>
<dbReference type="Pfam" id="PF00814">
    <property type="entry name" value="TsaD"/>
    <property type="match status" value="1"/>
</dbReference>
<evidence type="ECO:0000313" key="4">
    <source>
        <dbReference type="Proteomes" id="UP000030466"/>
    </source>
</evidence>
<name>A0A0A6VUZ5_KOCRO</name>
<dbReference type="EMBL" id="JSUH01000004">
    <property type="protein sequence ID" value="KHD98018.1"/>
    <property type="molecule type" value="Genomic_DNA"/>
</dbReference>
<dbReference type="RefSeq" id="WP_035924804.1">
    <property type="nucleotide sequence ID" value="NZ_JSUH01000004.1"/>
</dbReference>
<dbReference type="CDD" id="cd24032">
    <property type="entry name" value="ASKHA_NBD_TsaB"/>
    <property type="match status" value="1"/>
</dbReference>
<feature type="domain" description="Gcp-like" evidence="2">
    <location>
        <begin position="33"/>
        <end position="155"/>
    </location>
</feature>
<dbReference type="Gene3D" id="3.30.420.40">
    <property type="match status" value="2"/>
</dbReference>
<dbReference type="PANTHER" id="PTHR11735:SF11">
    <property type="entry name" value="TRNA THREONYLCARBAMOYLADENOSINE BIOSYNTHESIS PROTEIN TSAB"/>
    <property type="match status" value="1"/>
</dbReference>
<dbReference type="SUPFAM" id="SSF53067">
    <property type="entry name" value="Actin-like ATPase domain"/>
    <property type="match status" value="2"/>
</dbReference>
<keyword evidence="4" id="KW-1185">Reference proteome</keyword>
<evidence type="ECO:0000259" key="2">
    <source>
        <dbReference type="Pfam" id="PF00814"/>
    </source>
</evidence>
<reference evidence="3 4" key="1">
    <citation type="journal article" date="2003" name="Int. J. Syst. Evol. Microbiol.">
        <title>Kocuria polaris sp. nov., an orange-pigmented psychrophilic bacterium isolated from an Antarctic cyanobacterial mat sample.</title>
        <authorList>
            <person name="Reddy G.S."/>
            <person name="Prakash J.S."/>
            <person name="Prabahar V."/>
            <person name="Matsumoto G.I."/>
            <person name="Stackebrandt E."/>
            <person name="Shivaji S."/>
        </authorList>
    </citation>
    <scope>NUCLEOTIDE SEQUENCE [LARGE SCALE GENOMIC DNA]</scope>
    <source>
        <strain evidence="3 4">CMS 76or</strain>
    </source>
</reference>
<dbReference type="Proteomes" id="UP000030466">
    <property type="component" value="Unassembled WGS sequence"/>
</dbReference>
<evidence type="ECO:0000313" key="3">
    <source>
        <dbReference type="EMBL" id="KHD98018.1"/>
    </source>
</evidence>
<dbReference type="GO" id="GO:0005829">
    <property type="term" value="C:cytosol"/>
    <property type="evidence" value="ECO:0007669"/>
    <property type="project" value="TreeGrafter"/>
</dbReference>
<sequence>MLLLCLDSSAVASAALVTGAGEVLGSYASPDTRSHAEVLAPAVRDLLAGRGVTGADLDGVLVGTGPGPFTGLRAGIATARALAFAWDVPLHGLMSLEALAQDAAGPARAAGHEEFLVLTDARRREVYWARFAATEDGPRRTGGPGVAAAEQVPELPAYGRGAGIYADRLARPVPEFAAAQPTASSLGLAAARRTARGEALSPDTTPLYLRESDAKVPGPRKRAGA</sequence>
<dbReference type="InterPro" id="IPR022496">
    <property type="entry name" value="T6A_TsaB"/>
</dbReference>
<comment type="caution">
    <text evidence="3">The sequence shown here is derived from an EMBL/GenBank/DDBJ whole genome shotgun (WGS) entry which is preliminary data.</text>
</comment>
<feature type="region of interest" description="Disordered" evidence="1">
    <location>
        <begin position="187"/>
        <end position="225"/>
    </location>
</feature>
<dbReference type="OrthoDB" id="9809995at2"/>
<dbReference type="PANTHER" id="PTHR11735">
    <property type="entry name" value="TRNA N6-ADENOSINE THREONYLCARBAMOYLTRANSFERASE"/>
    <property type="match status" value="1"/>
</dbReference>
<evidence type="ECO:0000256" key="1">
    <source>
        <dbReference type="SAM" id="MobiDB-lite"/>
    </source>
</evidence>
<dbReference type="NCBIfam" id="TIGR03725">
    <property type="entry name" value="T6A_YeaZ"/>
    <property type="match status" value="1"/>
</dbReference>
<protein>
    <submittedName>
        <fullName evidence="3">Peptidase M22</fullName>
    </submittedName>
</protein>
<proteinExistence type="predicted"/>
<dbReference type="InterPro" id="IPR000905">
    <property type="entry name" value="Gcp-like_dom"/>
</dbReference>